<evidence type="ECO:0000313" key="2">
    <source>
        <dbReference type="Proteomes" id="UP000886752"/>
    </source>
</evidence>
<evidence type="ECO:0000313" key="1">
    <source>
        <dbReference type="EMBL" id="HIW00403.1"/>
    </source>
</evidence>
<dbReference type="Proteomes" id="UP000886752">
    <property type="component" value="Unassembled WGS sequence"/>
</dbReference>
<organism evidence="1 2">
    <name type="scientific">Candidatus Desulfovibrio intestinipullorum</name>
    <dbReference type="NCBI Taxonomy" id="2838536"/>
    <lineage>
        <taxon>Bacteria</taxon>
        <taxon>Pseudomonadati</taxon>
        <taxon>Thermodesulfobacteriota</taxon>
        <taxon>Desulfovibrionia</taxon>
        <taxon>Desulfovibrionales</taxon>
        <taxon>Desulfovibrionaceae</taxon>
        <taxon>Desulfovibrio</taxon>
    </lineage>
</organism>
<sequence>MADDELQEYRARWARLFPEVRHVDFDGSVVTNDYCPDCRYCCGPQKESEPFPMALLDRQISGRTPDDFYLLDSHTACLDQRGCKALGPAGCRLERTLRPVACALFPFVLVNLRLYLYLICPASMFVDKAALLDMGGRVHVFLSSLDSADRARISISRRPEDLKAKYLDLGLPDFA</sequence>
<gene>
    <name evidence="1" type="ORF">H9894_04365</name>
</gene>
<comment type="caution">
    <text evidence="1">The sequence shown here is derived from an EMBL/GenBank/DDBJ whole genome shotgun (WGS) entry which is preliminary data.</text>
</comment>
<accession>A0A9D1PXN1</accession>
<name>A0A9D1PXN1_9BACT</name>
<reference evidence="1" key="1">
    <citation type="journal article" date="2021" name="PeerJ">
        <title>Extensive microbial diversity within the chicken gut microbiome revealed by metagenomics and culture.</title>
        <authorList>
            <person name="Gilroy R."/>
            <person name="Ravi A."/>
            <person name="Getino M."/>
            <person name="Pursley I."/>
            <person name="Horton D.L."/>
            <person name="Alikhan N.F."/>
            <person name="Baker D."/>
            <person name="Gharbi K."/>
            <person name="Hall N."/>
            <person name="Watson M."/>
            <person name="Adriaenssens E.M."/>
            <person name="Foster-Nyarko E."/>
            <person name="Jarju S."/>
            <person name="Secka A."/>
            <person name="Antonio M."/>
            <person name="Oren A."/>
            <person name="Chaudhuri R.R."/>
            <person name="La Ragione R."/>
            <person name="Hildebrand F."/>
            <person name="Pallen M.J."/>
        </authorList>
    </citation>
    <scope>NUCLEOTIDE SEQUENCE</scope>
    <source>
        <strain evidence="1">ChiHecec2B26-446</strain>
    </source>
</reference>
<protein>
    <submittedName>
        <fullName evidence="1">Uncharacterized protein</fullName>
    </submittedName>
</protein>
<dbReference type="AlphaFoldDB" id="A0A9D1PXN1"/>
<reference evidence="1" key="2">
    <citation type="submission" date="2021-04" db="EMBL/GenBank/DDBJ databases">
        <authorList>
            <person name="Gilroy R."/>
        </authorList>
    </citation>
    <scope>NUCLEOTIDE SEQUENCE</scope>
    <source>
        <strain evidence="1">ChiHecec2B26-446</strain>
    </source>
</reference>
<proteinExistence type="predicted"/>
<dbReference type="EMBL" id="DXHV01000047">
    <property type="protein sequence ID" value="HIW00403.1"/>
    <property type="molecule type" value="Genomic_DNA"/>
</dbReference>